<dbReference type="SMART" id="SM00248">
    <property type="entry name" value="ANK"/>
    <property type="match status" value="4"/>
</dbReference>
<dbReference type="AlphaFoldDB" id="A0A2B7XCZ9"/>
<dbReference type="InterPro" id="IPR036770">
    <property type="entry name" value="Ankyrin_rpt-contain_sf"/>
</dbReference>
<dbReference type="STRING" id="1447875.A0A2B7XCZ9"/>
<comment type="caution">
    <text evidence="4">The sequence shown here is derived from an EMBL/GenBank/DDBJ whole genome shotgun (WGS) entry which is preliminary data.</text>
</comment>
<dbReference type="PROSITE" id="PS50297">
    <property type="entry name" value="ANK_REP_REGION"/>
    <property type="match status" value="1"/>
</dbReference>
<feature type="repeat" description="ANK" evidence="3">
    <location>
        <begin position="198"/>
        <end position="230"/>
    </location>
</feature>
<dbReference type="Pfam" id="PF12796">
    <property type="entry name" value="Ank_2"/>
    <property type="match status" value="1"/>
</dbReference>
<dbReference type="PANTHER" id="PTHR24123:SF33">
    <property type="entry name" value="PROTEIN HOS4"/>
    <property type="match status" value="1"/>
</dbReference>
<dbReference type="Gene3D" id="1.25.40.20">
    <property type="entry name" value="Ankyrin repeat-containing domain"/>
    <property type="match status" value="1"/>
</dbReference>
<dbReference type="Proteomes" id="UP000223968">
    <property type="component" value="Unassembled WGS sequence"/>
</dbReference>
<evidence type="ECO:0000256" key="2">
    <source>
        <dbReference type="ARBA" id="ARBA00023043"/>
    </source>
</evidence>
<keyword evidence="2 3" id="KW-0040">ANK repeat</keyword>
<proteinExistence type="predicted"/>
<organism evidence="4 5">
    <name type="scientific">Helicocarpus griseus UAMH5409</name>
    <dbReference type="NCBI Taxonomy" id="1447875"/>
    <lineage>
        <taxon>Eukaryota</taxon>
        <taxon>Fungi</taxon>
        <taxon>Dikarya</taxon>
        <taxon>Ascomycota</taxon>
        <taxon>Pezizomycotina</taxon>
        <taxon>Eurotiomycetes</taxon>
        <taxon>Eurotiomycetidae</taxon>
        <taxon>Onygenales</taxon>
        <taxon>Ajellomycetaceae</taxon>
        <taxon>Helicocarpus</taxon>
    </lineage>
</organism>
<evidence type="ECO:0000313" key="5">
    <source>
        <dbReference type="Proteomes" id="UP000223968"/>
    </source>
</evidence>
<dbReference type="PROSITE" id="PS50088">
    <property type="entry name" value="ANK_REPEAT"/>
    <property type="match status" value="1"/>
</dbReference>
<evidence type="ECO:0000256" key="1">
    <source>
        <dbReference type="ARBA" id="ARBA00022737"/>
    </source>
</evidence>
<sequence length="253" mass="27848">MTPIDQQVVHLCSGDDQSSLQALLATYTPPWHAIIDMLTAATASNNVGLVRYLLSLYPDIHLAETPVRKATYLGSIQLFDAFYQRDPSVVSMIFEKQGPPLSVALMSSRPLEFISYLLSHGADPNQEPEFHPYALAAAVFGYRGSTEVLDLLLASGARVQRMGALHMCAYKGYTDVARYLLQHGVTPETDTPEHYYHCDALALHCAIAKGDLGMVELLLQHGADKSRRDKEGKTAFDIAEEKGDVQILGLLKE</sequence>
<dbReference type="InterPro" id="IPR051165">
    <property type="entry name" value="Multifunctional_ANK_Repeat"/>
</dbReference>
<dbReference type="EMBL" id="PDNB01000114">
    <property type="protein sequence ID" value="PGH06799.1"/>
    <property type="molecule type" value="Genomic_DNA"/>
</dbReference>
<keyword evidence="1" id="KW-0677">Repeat</keyword>
<name>A0A2B7XCZ9_9EURO</name>
<protein>
    <submittedName>
        <fullName evidence="4">Uncharacterized protein</fullName>
    </submittedName>
</protein>
<dbReference type="PANTHER" id="PTHR24123">
    <property type="entry name" value="ANKYRIN REPEAT-CONTAINING"/>
    <property type="match status" value="1"/>
</dbReference>
<dbReference type="InterPro" id="IPR002110">
    <property type="entry name" value="Ankyrin_rpt"/>
</dbReference>
<evidence type="ECO:0000256" key="3">
    <source>
        <dbReference type="PROSITE-ProRule" id="PRU00023"/>
    </source>
</evidence>
<keyword evidence="5" id="KW-1185">Reference proteome</keyword>
<evidence type="ECO:0000313" key="4">
    <source>
        <dbReference type="EMBL" id="PGH06799.1"/>
    </source>
</evidence>
<reference evidence="4 5" key="1">
    <citation type="submission" date="2017-10" db="EMBL/GenBank/DDBJ databases">
        <title>Comparative genomics in systemic dimorphic fungi from Ajellomycetaceae.</title>
        <authorList>
            <person name="Munoz J.F."/>
            <person name="Mcewen J.G."/>
            <person name="Clay O.K."/>
            <person name="Cuomo C.A."/>
        </authorList>
    </citation>
    <scope>NUCLEOTIDE SEQUENCE [LARGE SCALE GENOMIC DNA]</scope>
    <source>
        <strain evidence="4 5">UAMH5409</strain>
    </source>
</reference>
<dbReference type="SUPFAM" id="SSF48403">
    <property type="entry name" value="Ankyrin repeat"/>
    <property type="match status" value="1"/>
</dbReference>
<gene>
    <name evidence="4" type="ORF">AJ79_06441</name>
</gene>
<accession>A0A2B7XCZ9</accession>
<dbReference type="OrthoDB" id="4185355at2759"/>